<dbReference type="PANTHER" id="PTHR20854">
    <property type="entry name" value="INOSITOL MONOPHOSPHATASE"/>
    <property type="match status" value="1"/>
</dbReference>
<feature type="binding site" evidence="4">
    <location>
        <position position="88"/>
    </location>
    <ligand>
        <name>Mg(2+)</name>
        <dbReference type="ChEBI" id="CHEBI:18420"/>
        <label>1</label>
        <note>catalytic</note>
    </ligand>
</feature>
<dbReference type="GO" id="GO:0006020">
    <property type="term" value="P:inositol metabolic process"/>
    <property type="evidence" value="ECO:0007669"/>
    <property type="project" value="TreeGrafter"/>
</dbReference>
<dbReference type="InterPro" id="IPR000760">
    <property type="entry name" value="Inositol_monophosphatase-like"/>
</dbReference>
<comment type="caution">
    <text evidence="5">The sequence shown here is derived from an EMBL/GenBank/DDBJ whole genome shotgun (WGS) entry which is preliminary data.</text>
</comment>
<organism evidence="5 6">
    <name type="scientific">Lacticaseibacillus manihotivorans DSM 13343 = JCM 12514</name>
    <dbReference type="NCBI Taxonomy" id="1423769"/>
    <lineage>
        <taxon>Bacteria</taxon>
        <taxon>Bacillati</taxon>
        <taxon>Bacillota</taxon>
        <taxon>Bacilli</taxon>
        <taxon>Lactobacillales</taxon>
        <taxon>Lactobacillaceae</taxon>
        <taxon>Lacticaseibacillus</taxon>
    </lineage>
</organism>
<dbReference type="InterPro" id="IPR020583">
    <property type="entry name" value="Inositol_monoP_metal-BS"/>
</dbReference>
<evidence type="ECO:0000313" key="6">
    <source>
        <dbReference type="Proteomes" id="UP000051790"/>
    </source>
</evidence>
<sequence length="258" mass="27848">MKIDLAQLDLNIRQWLAASRQQILLAMQSPLTVNTKSSRKDLVTNVDRMNQQFLVTQILAAYPDAHIEGEEGHEAKIDRLKGLVFIIDPIDGTMNFVKQKANFAVMIGVYCDGTPVYGAILDVWRNELIVGGPDVPLMMNDQRLNQPEDAPLADGLLGVNGPMLINNRLHVAEIALASSGPRLLGSAGIEFKSVALGQQVGYISYLQPWDVAAGVAIGAAFGLKVTRPNGDALALLEPGVVVAAMPQAHAQIMEMMNA</sequence>
<feature type="binding site" evidence="4">
    <location>
        <position position="91"/>
    </location>
    <ligand>
        <name>Mg(2+)</name>
        <dbReference type="ChEBI" id="CHEBI:18420"/>
        <label>1</label>
        <note>catalytic</note>
    </ligand>
</feature>
<dbReference type="GO" id="GO:0046872">
    <property type="term" value="F:metal ion binding"/>
    <property type="evidence" value="ECO:0007669"/>
    <property type="project" value="UniProtKB-KW"/>
</dbReference>
<evidence type="ECO:0000256" key="3">
    <source>
        <dbReference type="ARBA" id="ARBA00022842"/>
    </source>
</evidence>
<reference evidence="5 6" key="1">
    <citation type="journal article" date="2015" name="Genome Announc.">
        <title>Expanding the biotechnology potential of lactobacilli through comparative genomics of 213 strains and associated genera.</title>
        <authorList>
            <person name="Sun Z."/>
            <person name="Harris H.M."/>
            <person name="McCann A."/>
            <person name="Guo C."/>
            <person name="Argimon S."/>
            <person name="Zhang W."/>
            <person name="Yang X."/>
            <person name="Jeffery I.B."/>
            <person name="Cooney J.C."/>
            <person name="Kagawa T.F."/>
            <person name="Liu W."/>
            <person name="Song Y."/>
            <person name="Salvetti E."/>
            <person name="Wrobel A."/>
            <person name="Rasinkangas P."/>
            <person name="Parkhill J."/>
            <person name="Rea M.C."/>
            <person name="O'Sullivan O."/>
            <person name="Ritari J."/>
            <person name="Douillard F.P."/>
            <person name="Paul Ross R."/>
            <person name="Yang R."/>
            <person name="Briner A.E."/>
            <person name="Felis G.E."/>
            <person name="de Vos W.M."/>
            <person name="Barrangou R."/>
            <person name="Klaenhammer T.R."/>
            <person name="Caufield P.W."/>
            <person name="Cui Y."/>
            <person name="Zhang H."/>
            <person name="O'Toole P.W."/>
        </authorList>
    </citation>
    <scope>NUCLEOTIDE SEQUENCE [LARGE SCALE GENOMIC DNA]</scope>
    <source>
        <strain evidence="5 6">DSM 13343</strain>
    </source>
</reference>
<accession>A0A0R1R838</accession>
<dbReference type="Proteomes" id="UP000051790">
    <property type="component" value="Unassembled WGS sequence"/>
</dbReference>
<evidence type="ECO:0000313" key="5">
    <source>
        <dbReference type="EMBL" id="KRL53263.1"/>
    </source>
</evidence>
<keyword evidence="6" id="KW-1185">Reference proteome</keyword>
<evidence type="ECO:0000256" key="4">
    <source>
        <dbReference type="PIRSR" id="PIRSR600760-2"/>
    </source>
</evidence>
<dbReference type="Gene3D" id="3.30.540.10">
    <property type="entry name" value="Fructose-1,6-Bisphosphatase, subunit A, domain 1"/>
    <property type="match status" value="1"/>
</dbReference>
<feature type="binding site" evidence="4">
    <location>
        <position position="210"/>
    </location>
    <ligand>
        <name>Mg(2+)</name>
        <dbReference type="ChEBI" id="CHEBI:18420"/>
        <label>1</label>
        <note>catalytic</note>
    </ligand>
</feature>
<keyword evidence="2" id="KW-0378">Hydrolase</keyword>
<dbReference type="AlphaFoldDB" id="A0A0R1R838"/>
<keyword evidence="1 4" id="KW-0479">Metal-binding</keyword>
<dbReference type="PANTHER" id="PTHR20854:SF4">
    <property type="entry name" value="INOSITOL-1-MONOPHOSPHATASE-RELATED"/>
    <property type="match status" value="1"/>
</dbReference>
<comment type="cofactor">
    <cofactor evidence="4">
        <name>Mg(2+)</name>
        <dbReference type="ChEBI" id="CHEBI:18420"/>
    </cofactor>
</comment>
<evidence type="ECO:0000256" key="2">
    <source>
        <dbReference type="ARBA" id="ARBA00022801"/>
    </source>
</evidence>
<dbReference type="GO" id="GO:0008934">
    <property type="term" value="F:inositol monophosphate 1-phosphatase activity"/>
    <property type="evidence" value="ECO:0007669"/>
    <property type="project" value="TreeGrafter"/>
</dbReference>
<feature type="binding site" evidence="4">
    <location>
        <position position="90"/>
    </location>
    <ligand>
        <name>Mg(2+)</name>
        <dbReference type="ChEBI" id="CHEBI:18420"/>
        <label>2</label>
    </ligand>
</feature>
<dbReference type="PROSITE" id="PS00629">
    <property type="entry name" value="IMP_1"/>
    <property type="match status" value="1"/>
</dbReference>
<keyword evidence="3 4" id="KW-0460">Magnesium</keyword>
<dbReference type="CDD" id="cd01637">
    <property type="entry name" value="IMPase_like"/>
    <property type="match status" value="1"/>
</dbReference>
<dbReference type="RefSeq" id="WP_054719261.1">
    <property type="nucleotide sequence ID" value="NZ_AZEU01000018.1"/>
</dbReference>
<evidence type="ECO:0000256" key="1">
    <source>
        <dbReference type="ARBA" id="ARBA00022723"/>
    </source>
</evidence>
<dbReference type="EMBL" id="AZEU01000018">
    <property type="protein sequence ID" value="KRL53263.1"/>
    <property type="molecule type" value="Genomic_DNA"/>
</dbReference>
<feature type="binding site" evidence="4">
    <location>
        <position position="70"/>
    </location>
    <ligand>
        <name>Mg(2+)</name>
        <dbReference type="ChEBI" id="CHEBI:18420"/>
        <label>1</label>
        <note>catalytic</note>
    </ligand>
</feature>
<protein>
    <submittedName>
        <fullName evidence="5">Fructose-1 6-bisphosphatase</fullName>
    </submittedName>
</protein>
<dbReference type="SUPFAM" id="SSF56655">
    <property type="entry name" value="Carbohydrate phosphatase"/>
    <property type="match status" value="1"/>
</dbReference>
<dbReference type="PATRIC" id="fig|1423769.4.peg.1469"/>
<proteinExistence type="predicted"/>
<gene>
    <name evidence="5" type="ORF">FD01_GL001368</name>
</gene>
<dbReference type="Pfam" id="PF00459">
    <property type="entry name" value="Inositol_P"/>
    <property type="match status" value="1"/>
</dbReference>
<dbReference type="GO" id="GO:0007165">
    <property type="term" value="P:signal transduction"/>
    <property type="evidence" value="ECO:0007669"/>
    <property type="project" value="TreeGrafter"/>
</dbReference>
<dbReference type="OrthoDB" id="9772456at2"/>
<dbReference type="Gene3D" id="3.40.190.80">
    <property type="match status" value="1"/>
</dbReference>
<name>A0A0R1R838_9LACO</name>
<dbReference type="PRINTS" id="PR00377">
    <property type="entry name" value="IMPHPHTASES"/>
</dbReference>